<organism evidence="3 4">
    <name type="scientific">Penicillium canariense</name>
    <dbReference type="NCBI Taxonomy" id="189055"/>
    <lineage>
        <taxon>Eukaryota</taxon>
        <taxon>Fungi</taxon>
        <taxon>Dikarya</taxon>
        <taxon>Ascomycota</taxon>
        <taxon>Pezizomycotina</taxon>
        <taxon>Eurotiomycetes</taxon>
        <taxon>Eurotiomycetidae</taxon>
        <taxon>Eurotiales</taxon>
        <taxon>Aspergillaceae</taxon>
        <taxon>Penicillium</taxon>
    </lineage>
</organism>
<dbReference type="SUPFAM" id="SSF53681">
    <property type="entry name" value="Aspartate/glutamate racemase"/>
    <property type="match status" value="2"/>
</dbReference>
<dbReference type="InterPro" id="IPR015942">
    <property type="entry name" value="Asp/Glu/hydantoin_racemase"/>
</dbReference>
<dbReference type="PANTHER" id="PTHR21198">
    <property type="entry name" value="GLUTAMATE RACEMASE"/>
    <property type="match status" value="1"/>
</dbReference>
<evidence type="ECO:0000313" key="3">
    <source>
        <dbReference type="EMBL" id="KAJ5167373.1"/>
    </source>
</evidence>
<evidence type="ECO:0000313" key="4">
    <source>
        <dbReference type="Proteomes" id="UP001149163"/>
    </source>
</evidence>
<comment type="caution">
    <text evidence="3">The sequence shown here is derived from an EMBL/GenBank/DDBJ whole genome shotgun (WGS) entry which is preliminary data.</text>
</comment>
<dbReference type="EMBL" id="JAPQKN010000003">
    <property type="protein sequence ID" value="KAJ5167373.1"/>
    <property type="molecule type" value="Genomic_DNA"/>
</dbReference>
<evidence type="ECO:0008006" key="5">
    <source>
        <dbReference type="Google" id="ProtNLM"/>
    </source>
</evidence>
<evidence type="ECO:0000256" key="2">
    <source>
        <dbReference type="ARBA" id="ARBA00023235"/>
    </source>
</evidence>
<proteinExistence type="inferred from homology"/>
<gene>
    <name evidence="3" type="ORF">N7482_006154</name>
</gene>
<dbReference type="Gene3D" id="3.40.50.1860">
    <property type="match status" value="2"/>
</dbReference>
<reference evidence="3" key="1">
    <citation type="submission" date="2022-11" db="EMBL/GenBank/DDBJ databases">
        <authorList>
            <person name="Petersen C."/>
        </authorList>
    </citation>
    <scope>NUCLEOTIDE SEQUENCE</scope>
    <source>
        <strain evidence="3">IBT 26290</strain>
    </source>
</reference>
<accession>A0A9W9I5T9</accession>
<sequence>MKTIGICIPTIEGGVVCHQEIGREAMRRGIAYPPIVTHTPLYAGIKQAVQTDDFDSLVAVLSDSINRTAKAGADFAIIPSNTPHIVYSETAEKSVIPVLSILDVTADHCKKHGYKRVGILGTTPTARRRLYDAPLEKRGITSVYPSESDQDLVHDIIQTQLVCGIFLDETRDKLVRIAKQLAPHCDAIILGCTELPLILNEENCMIKVVDTTRILSHAALDLATKE</sequence>
<dbReference type="PANTHER" id="PTHR21198:SF7">
    <property type="entry name" value="ASPARTATE-GLUTAMATE RACEMASE FAMILY"/>
    <property type="match status" value="1"/>
</dbReference>
<keyword evidence="2" id="KW-0413">Isomerase</keyword>
<dbReference type="PROSITE" id="PS00924">
    <property type="entry name" value="ASP_GLU_RACEMASE_2"/>
    <property type="match status" value="1"/>
</dbReference>
<dbReference type="RefSeq" id="XP_056543834.1">
    <property type="nucleotide sequence ID" value="XM_056688279.1"/>
</dbReference>
<dbReference type="GO" id="GO:0047661">
    <property type="term" value="F:amino-acid racemase activity"/>
    <property type="evidence" value="ECO:0007669"/>
    <property type="project" value="InterPro"/>
</dbReference>
<dbReference type="Pfam" id="PF01177">
    <property type="entry name" value="Asp_Glu_race"/>
    <property type="match status" value="1"/>
</dbReference>
<dbReference type="InterPro" id="IPR004380">
    <property type="entry name" value="Asp_race"/>
</dbReference>
<evidence type="ECO:0000256" key="1">
    <source>
        <dbReference type="ARBA" id="ARBA00007847"/>
    </source>
</evidence>
<protein>
    <recommendedName>
        <fullName evidence="5">Aspartate racemase</fullName>
    </recommendedName>
</protein>
<comment type="similarity">
    <text evidence="1">Belongs to the aspartate/glutamate racemases family.</text>
</comment>
<dbReference type="NCBIfam" id="TIGR00035">
    <property type="entry name" value="asp_race"/>
    <property type="match status" value="1"/>
</dbReference>
<dbReference type="OrthoDB" id="187836at2759"/>
<dbReference type="Proteomes" id="UP001149163">
    <property type="component" value="Unassembled WGS sequence"/>
</dbReference>
<reference evidence="3" key="2">
    <citation type="journal article" date="2023" name="IMA Fungus">
        <title>Comparative genomic study of the Penicillium genus elucidates a diverse pangenome and 15 lateral gene transfer events.</title>
        <authorList>
            <person name="Petersen C."/>
            <person name="Sorensen T."/>
            <person name="Nielsen M.R."/>
            <person name="Sondergaard T.E."/>
            <person name="Sorensen J.L."/>
            <person name="Fitzpatrick D.A."/>
            <person name="Frisvad J.C."/>
            <person name="Nielsen K.L."/>
        </authorList>
    </citation>
    <scope>NUCLEOTIDE SEQUENCE</scope>
    <source>
        <strain evidence="3">IBT 26290</strain>
    </source>
</reference>
<dbReference type="InterPro" id="IPR001920">
    <property type="entry name" value="Asp/Glu_race"/>
</dbReference>
<name>A0A9W9I5T9_9EURO</name>
<dbReference type="GeneID" id="81427455"/>
<keyword evidence="4" id="KW-1185">Reference proteome</keyword>
<dbReference type="InterPro" id="IPR033134">
    <property type="entry name" value="Asp/Glu_racemase_AS_2"/>
</dbReference>
<dbReference type="AlphaFoldDB" id="A0A9W9I5T9"/>